<comment type="caution">
    <text evidence="1">The sequence shown here is derived from an EMBL/GenBank/DDBJ whole genome shotgun (WGS) entry which is preliminary data.</text>
</comment>
<dbReference type="EMBL" id="AMZH03009843">
    <property type="protein sequence ID" value="RRT55957.1"/>
    <property type="molecule type" value="Genomic_DNA"/>
</dbReference>
<organism evidence="1 2">
    <name type="scientific">Ensete ventricosum</name>
    <name type="common">Abyssinian banana</name>
    <name type="synonym">Musa ensete</name>
    <dbReference type="NCBI Taxonomy" id="4639"/>
    <lineage>
        <taxon>Eukaryota</taxon>
        <taxon>Viridiplantae</taxon>
        <taxon>Streptophyta</taxon>
        <taxon>Embryophyta</taxon>
        <taxon>Tracheophyta</taxon>
        <taxon>Spermatophyta</taxon>
        <taxon>Magnoliopsida</taxon>
        <taxon>Liliopsida</taxon>
        <taxon>Zingiberales</taxon>
        <taxon>Musaceae</taxon>
        <taxon>Ensete</taxon>
    </lineage>
</organism>
<protein>
    <submittedName>
        <fullName evidence="1">Uncharacterized protein</fullName>
    </submittedName>
</protein>
<proteinExistence type="predicted"/>
<sequence>MPRKGYRCETMDSRPMSLAVPWYRRGGTSVEALIPCSHGGRELVAKGADKVENAETNSKYQDMAEAKELHKTSVNGLLIKIVENEGLRVDAGVLDQGTK</sequence>
<name>A0A426YW48_ENSVE</name>
<gene>
    <name evidence="1" type="ORF">B296_00044476</name>
</gene>
<dbReference type="AlphaFoldDB" id="A0A426YW48"/>
<evidence type="ECO:0000313" key="1">
    <source>
        <dbReference type="EMBL" id="RRT55957.1"/>
    </source>
</evidence>
<dbReference type="Proteomes" id="UP000287651">
    <property type="component" value="Unassembled WGS sequence"/>
</dbReference>
<evidence type="ECO:0000313" key="2">
    <source>
        <dbReference type="Proteomes" id="UP000287651"/>
    </source>
</evidence>
<reference evidence="1 2" key="1">
    <citation type="journal article" date="2014" name="Agronomy (Basel)">
        <title>A Draft Genome Sequence for Ensete ventricosum, the Drought-Tolerant Tree Against Hunger.</title>
        <authorList>
            <person name="Harrison J."/>
            <person name="Moore K.A."/>
            <person name="Paszkiewicz K."/>
            <person name="Jones T."/>
            <person name="Grant M."/>
            <person name="Ambacheew D."/>
            <person name="Muzemil S."/>
            <person name="Studholme D.J."/>
        </authorList>
    </citation>
    <scope>NUCLEOTIDE SEQUENCE [LARGE SCALE GENOMIC DNA]</scope>
</reference>
<accession>A0A426YW48</accession>